<comment type="caution">
    <text evidence="5">The sequence shown here is derived from an EMBL/GenBank/DDBJ whole genome shotgun (WGS) entry which is preliminary data.</text>
</comment>
<evidence type="ECO:0008006" key="7">
    <source>
        <dbReference type="Google" id="ProtNLM"/>
    </source>
</evidence>
<dbReference type="PROSITE" id="PS00383">
    <property type="entry name" value="TYR_PHOSPHATASE_1"/>
    <property type="match status" value="1"/>
</dbReference>
<protein>
    <recommendedName>
        <fullName evidence="7">Tyrosine specific protein phosphatases domain-containing protein</fullName>
    </recommendedName>
</protein>
<proteinExistence type="predicted"/>
<name>A0ABN9QTM2_9DINO</name>
<evidence type="ECO:0000259" key="4">
    <source>
        <dbReference type="PROSITE" id="PS50056"/>
    </source>
</evidence>
<dbReference type="PROSITE" id="PS50056">
    <property type="entry name" value="TYR_PHOSPHATASE_2"/>
    <property type="match status" value="1"/>
</dbReference>
<feature type="chain" id="PRO_5045355823" description="Tyrosine specific protein phosphatases domain-containing protein" evidence="2">
    <location>
        <begin position="29"/>
        <end position="220"/>
    </location>
</feature>
<organism evidence="5 6">
    <name type="scientific">Prorocentrum cordatum</name>
    <dbReference type="NCBI Taxonomy" id="2364126"/>
    <lineage>
        <taxon>Eukaryota</taxon>
        <taxon>Sar</taxon>
        <taxon>Alveolata</taxon>
        <taxon>Dinophyceae</taxon>
        <taxon>Prorocentrales</taxon>
        <taxon>Prorocentraceae</taxon>
        <taxon>Prorocentrum</taxon>
    </lineage>
</organism>
<gene>
    <name evidence="5" type="ORF">PCOR1329_LOCUS14839</name>
</gene>
<dbReference type="InterPro" id="IPR016130">
    <property type="entry name" value="Tyr_Pase_AS"/>
</dbReference>
<evidence type="ECO:0000256" key="1">
    <source>
        <dbReference type="ARBA" id="ARBA00022801"/>
    </source>
</evidence>
<dbReference type="Pfam" id="PF22741">
    <property type="entry name" value="PTP-NADK"/>
    <property type="match status" value="1"/>
</dbReference>
<dbReference type="PANTHER" id="PTHR31126:SF72">
    <property type="entry name" value="DUAL SPECIFICITY PROTEIN PHOSPHATASE TPBA"/>
    <property type="match status" value="1"/>
</dbReference>
<feature type="domain" description="Tyrosine-protein phosphatase" evidence="3">
    <location>
        <begin position="83"/>
        <end position="220"/>
    </location>
</feature>
<accession>A0ABN9QTM2</accession>
<dbReference type="PROSITE" id="PS50054">
    <property type="entry name" value="TYR_PHOSPHATASE_DUAL"/>
    <property type="match status" value="1"/>
</dbReference>
<reference evidence="5" key="1">
    <citation type="submission" date="2023-10" db="EMBL/GenBank/DDBJ databases">
        <authorList>
            <person name="Chen Y."/>
            <person name="Shah S."/>
            <person name="Dougan E. K."/>
            <person name="Thang M."/>
            <person name="Chan C."/>
        </authorList>
    </citation>
    <scope>NUCLEOTIDE SEQUENCE [LARGE SCALE GENOMIC DNA]</scope>
</reference>
<keyword evidence="1" id="KW-0378">Hydrolase</keyword>
<evidence type="ECO:0000259" key="3">
    <source>
        <dbReference type="PROSITE" id="PS50054"/>
    </source>
</evidence>
<dbReference type="Gene3D" id="3.90.190.10">
    <property type="entry name" value="Protein tyrosine phosphatase superfamily"/>
    <property type="match status" value="1"/>
</dbReference>
<evidence type="ECO:0000313" key="6">
    <source>
        <dbReference type="Proteomes" id="UP001189429"/>
    </source>
</evidence>
<dbReference type="Proteomes" id="UP001189429">
    <property type="component" value="Unassembled WGS sequence"/>
</dbReference>
<dbReference type="InterPro" id="IPR029021">
    <property type="entry name" value="Prot-tyrosine_phosphatase-like"/>
</dbReference>
<dbReference type="InterPro" id="IPR020422">
    <property type="entry name" value="TYR_PHOSPHATASE_DUAL_dom"/>
</dbReference>
<feature type="domain" description="Tyrosine specific protein phosphatases" evidence="4">
    <location>
        <begin position="152"/>
        <end position="200"/>
    </location>
</feature>
<feature type="signal peptide" evidence="2">
    <location>
        <begin position="1"/>
        <end position="28"/>
    </location>
</feature>
<keyword evidence="6" id="KW-1185">Reference proteome</keyword>
<evidence type="ECO:0000313" key="5">
    <source>
        <dbReference type="EMBL" id="CAK0809628.1"/>
    </source>
</evidence>
<keyword evidence="2" id="KW-0732">Signal</keyword>
<dbReference type="EMBL" id="CAUYUJ010004447">
    <property type="protein sequence ID" value="CAK0809628.1"/>
    <property type="molecule type" value="Genomic_DNA"/>
</dbReference>
<dbReference type="InterPro" id="IPR055214">
    <property type="entry name" value="PTP-NADK"/>
</dbReference>
<evidence type="ECO:0000256" key="2">
    <source>
        <dbReference type="SAM" id="SignalP"/>
    </source>
</evidence>
<sequence length="220" mass="25122">MAGPPQENRRRELFLLMPWFLPLEQVRAVDGASRPRRRLLPALLCTALLLAPQLDPRVAAPFSVLDAGVSQYAVTLEALEGIKYVAKVSPGIYRGSNPHEEGINALRALGVRTIINLRGREKKERQHVEKAGMRYEWIPLSKTHAPDSDQVERFFDIIRDRTAYPIYVHCLYGVDRTGTMMALYRIREQGWSNEDALAEMSHFGDHGFKDMRAFVQDYRA</sequence>
<dbReference type="PANTHER" id="PTHR31126">
    <property type="entry name" value="TYROSINE-PROTEIN PHOSPHATASE"/>
    <property type="match status" value="1"/>
</dbReference>
<dbReference type="SUPFAM" id="SSF52799">
    <property type="entry name" value="(Phosphotyrosine protein) phosphatases II"/>
    <property type="match status" value="1"/>
</dbReference>
<dbReference type="InterPro" id="IPR000387">
    <property type="entry name" value="Tyr_Pase_dom"/>
</dbReference>